<comment type="cofactor">
    <cofactor evidence="1">
        <name>Fe cation</name>
        <dbReference type="ChEBI" id="CHEBI:24875"/>
    </cofactor>
</comment>
<dbReference type="PRINTS" id="PR00090">
    <property type="entry name" value="RNGDIOXGNASE"/>
</dbReference>
<dbReference type="InterPro" id="IPR001663">
    <property type="entry name" value="Rng_hydr_dOase-A"/>
</dbReference>
<dbReference type="GO" id="GO:0005506">
    <property type="term" value="F:iron ion binding"/>
    <property type="evidence" value="ECO:0007669"/>
    <property type="project" value="InterPro"/>
</dbReference>
<protein>
    <submittedName>
        <fullName evidence="9">Aromatic ring-hydroxylating dioxygenase subunit alpha</fullName>
    </submittedName>
</protein>
<keyword evidence="10" id="KW-1185">Reference proteome</keyword>
<comment type="caution">
    <text evidence="9">The sequence shown here is derived from an EMBL/GenBank/DDBJ whole genome shotgun (WGS) entry which is preliminary data.</text>
</comment>
<organism evidence="9 10">
    <name type="scientific">Nocardioides luti</name>
    <dbReference type="NCBI Taxonomy" id="2761101"/>
    <lineage>
        <taxon>Bacteria</taxon>
        <taxon>Bacillati</taxon>
        <taxon>Actinomycetota</taxon>
        <taxon>Actinomycetes</taxon>
        <taxon>Propionibacteriales</taxon>
        <taxon>Nocardioidaceae</taxon>
        <taxon>Nocardioides</taxon>
    </lineage>
</organism>
<dbReference type="InterPro" id="IPR015881">
    <property type="entry name" value="ARHD_Rieske_2Fe_2S"/>
</dbReference>
<proteinExistence type="predicted"/>
<evidence type="ECO:0000259" key="8">
    <source>
        <dbReference type="PROSITE" id="PS51296"/>
    </source>
</evidence>
<accession>A0A7X0VBT7</accession>
<dbReference type="RefSeq" id="WP_185252672.1">
    <property type="nucleotide sequence ID" value="NZ_JACKXE010000001.1"/>
</dbReference>
<name>A0A7X0VBT7_9ACTN</name>
<dbReference type="SUPFAM" id="SSF50022">
    <property type="entry name" value="ISP domain"/>
    <property type="match status" value="1"/>
</dbReference>
<dbReference type="Proteomes" id="UP000523955">
    <property type="component" value="Unassembled WGS sequence"/>
</dbReference>
<dbReference type="Pfam" id="PF00848">
    <property type="entry name" value="Ring_hydroxyl_A"/>
    <property type="match status" value="1"/>
</dbReference>
<reference evidence="9 10" key="1">
    <citation type="submission" date="2020-08" db="EMBL/GenBank/DDBJ databases">
        <authorList>
            <person name="Seo M.-J."/>
        </authorList>
    </citation>
    <scope>NUCLEOTIDE SEQUENCE [LARGE SCALE GENOMIC DNA]</scope>
    <source>
        <strain evidence="9 10">KIGAM211</strain>
    </source>
</reference>
<dbReference type="PANTHER" id="PTHR43756:SF5">
    <property type="entry name" value="CHOLINE MONOOXYGENASE, CHLOROPLASTIC"/>
    <property type="match status" value="1"/>
</dbReference>
<dbReference type="InterPro" id="IPR015879">
    <property type="entry name" value="Ring_hydroxy_dOase_asu_C_dom"/>
</dbReference>
<feature type="domain" description="Rieske" evidence="8">
    <location>
        <begin position="38"/>
        <end position="145"/>
    </location>
</feature>
<gene>
    <name evidence="9" type="ORF">H5V45_09325</name>
</gene>
<keyword evidence="5" id="KW-0408">Iron</keyword>
<dbReference type="AlphaFoldDB" id="A0A7X0VBT7"/>
<evidence type="ECO:0000256" key="6">
    <source>
        <dbReference type="ARBA" id="ARBA00023014"/>
    </source>
</evidence>
<evidence type="ECO:0000256" key="3">
    <source>
        <dbReference type="ARBA" id="ARBA00022723"/>
    </source>
</evidence>
<sequence>MNEQAPSDQSWFTLLDREYYFSEEVFEREAQAIFLRQWHYVAHVSEVAAAGDFVVVDLLGESVIISRGRDGSINALLNSCRHRGFPVCREKAGNARLLVCGYHNWAYGLDGALRKAPSIDDAVINYDNWGLHRVRVEVWQGLIFICLGEPRTADLAGELDAVAADMIQLDPTRMKKIHEQSVDLETNWKVMRENFQECYHCAGNHPELSLSLDVEATYHNTGDVQRKAEFYGGGSQPRPGMRSISMDGEAKCSKYLGAFGEPGAEIPEQFHAGFAIHPLFSRGLFSVDYGVIFTMNPISPGKVRWTSRWFVHEDAVEGTDYDRDEVTKLWRVSVEEDIDLVTRSYEGMNSRRYVPGPLSASREPTLRVSQALYLDMMDEV</sequence>
<evidence type="ECO:0000256" key="4">
    <source>
        <dbReference type="ARBA" id="ARBA00023002"/>
    </source>
</evidence>
<keyword evidence="9" id="KW-0223">Dioxygenase</keyword>
<dbReference type="CDD" id="cd03469">
    <property type="entry name" value="Rieske_RO_Alpha_N"/>
    <property type="match status" value="1"/>
</dbReference>
<dbReference type="Gene3D" id="3.90.380.10">
    <property type="entry name" value="Naphthalene 1,2-dioxygenase Alpha Subunit, Chain A, domain 1"/>
    <property type="match status" value="1"/>
</dbReference>
<dbReference type="InterPro" id="IPR036922">
    <property type="entry name" value="Rieske_2Fe-2S_sf"/>
</dbReference>
<dbReference type="PROSITE" id="PS00570">
    <property type="entry name" value="RING_HYDROXYL_ALPHA"/>
    <property type="match status" value="1"/>
</dbReference>
<dbReference type="Gene3D" id="2.102.10.10">
    <property type="entry name" value="Rieske [2Fe-2S] iron-sulphur domain"/>
    <property type="match status" value="1"/>
</dbReference>
<dbReference type="GO" id="GO:0051213">
    <property type="term" value="F:dioxygenase activity"/>
    <property type="evidence" value="ECO:0007669"/>
    <property type="project" value="UniProtKB-KW"/>
</dbReference>
<evidence type="ECO:0000313" key="10">
    <source>
        <dbReference type="Proteomes" id="UP000523955"/>
    </source>
</evidence>
<dbReference type="GO" id="GO:0016705">
    <property type="term" value="F:oxidoreductase activity, acting on paired donors, with incorporation or reduction of molecular oxygen"/>
    <property type="evidence" value="ECO:0007669"/>
    <property type="project" value="UniProtKB-ARBA"/>
</dbReference>
<keyword evidence="2" id="KW-0001">2Fe-2S</keyword>
<keyword evidence="3" id="KW-0479">Metal-binding</keyword>
<dbReference type="GO" id="GO:0004497">
    <property type="term" value="F:monooxygenase activity"/>
    <property type="evidence" value="ECO:0007669"/>
    <property type="project" value="UniProtKB-ARBA"/>
</dbReference>
<evidence type="ECO:0000256" key="2">
    <source>
        <dbReference type="ARBA" id="ARBA00022714"/>
    </source>
</evidence>
<evidence type="ECO:0000313" key="9">
    <source>
        <dbReference type="EMBL" id="MBB6627523.1"/>
    </source>
</evidence>
<dbReference type="SUPFAM" id="SSF55961">
    <property type="entry name" value="Bet v1-like"/>
    <property type="match status" value="1"/>
</dbReference>
<dbReference type="InterPro" id="IPR017941">
    <property type="entry name" value="Rieske_2Fe-2S"/>
</dbReference>
<keyword evidence="6" id="KW-0411">Iron-sulfur</keyword>
<keyword evidence="4" id="KW-0560">Oxidoreductase</keyword>
<dbReference type="Pfam" id="PF00355">
    <property type="entry name" value="Rieske"/>
    <property type="match status" value="1"/>
</dbReference>
<evidence type="ECO:0000256" key="5">
    <source>
        <dbReference type="ARBA" id="ARBA00023004"/>
    </source>
</evidence>
<dbReference type="GO" id="GO:0051537">
    <property type="term" value="F:2 iron, 2 sulfur cluster binding"/>
    <property type="evidence" value="ECO:0007669"/>
    <property type="project" value="UniProtKB-KW"/>
</dbReference>
<dbReference type="EMBL" id="JACKXE010000001">
    <property type="protein sequence ID" value="MBB6627523.1"/>
    <property type="molecule type" value="Genomic_DNA"/>
</dbReference>
<keyword evidence="7" id="KW-0520">NAD</keyword>
<evidence type="ECO:0000256" key="1">
    <source>
        <dbReference type="ARBA" id="ARBA00001962"/>
    </source>
</evidence>
<evidence type="ECO:0000256" key="7">
    <source>
        <dbReference type="ARBA" id="ARBA00023027"/>
    </source>
</evidence>
<dbReference type="PROSITE" id="PS51296">
    <property type="entry name" value="RIESKE"/>
    <property type="match status" value="1"/>
</dbReference>
<dbReference type="PANTHER" id="PTHR43756">
    <property type="entry name" value="CHOLINE MONOOXYGENASE, CHLOROPLASTIC"/>
    <property type="match status" value="1"/>
</dbReference>